<name>A0A936ZVI0_9FLAO</name>
<evidence type="ECO:0000313" key="2">
    <source>
        <dbReference type="Proteomes" id="UP000651057"/>
    </source>
</evidence>
<protein>
    <submittedName>
        <fullName evidence="1">Uncharacterized protein</fullName>
    </submittedName>
</protein>
<dbReference type="EMBL" id="JAERQJ010000001">
    <property type="protein sequence ID" value="MBL0682755.1"/>
    <property type="molecule type" value="Genomic_DNA"/>
</dbReference>
<dbReference type="AlphaFoldDB" id="A0A936ZVI0"/>
<gene>
    <name evidence="1" type="ORF">JJQ60_04450</name>
</gene>
<dbReference type="RefSeq" id="WP_201917026.1">
    <property type="nucleotide sequence ID" value="NZ_BAABAX010000021.1"/>
</dbReference>
<sequence>MNQELQNQCINLSKEKDTDIAQMMDNLISENTWKFPYKISKLIHERETILYYNGDLEINEDLSLFKAKIDGLIIEGNLTINGTLQTYSYPETFLLVTGELTVDFLKNSGMLEVGRNLTSNRAIIGDYNHGFVSVHGAAKTHFFYPEQHFFSIHGAINFDYALGDSYGLNDNQNPEIFKINQMELDDVLTLFHEEVIQLIDPDFFELKNEEEVQDVEELLDFLEINDIIKRVEQNQPIFK</sequence>
<keyword evidence="2" id="KW-1185">Reference proteome</keyword>
<evidence type="ECO:0000313" key="1">
    <source>
        <dbReference type="EMBL" id="MBL0682755.1"/>
    </source>
</evidence>
<dbReference type="Proteomes" id="UP000651057">
    <property type="component" value="Unassembled WGS sequence"/>
</dbReference>
<accession>A0A936ZVI0</accession>
<reference evidence="1" key="1">
    <citation type="submission" date="2021-01" db="EMBL/GenBank/DDBJ databases">
        <authorList>
            <person name="Zhong Y.L."/>
        </authorList>
    </citation>
    <scope>NUCLEOTIDE SEQUENCE</scope>
    <source>
        <strain evidence="1">KCTC 23302</strain>
    </source>
</reference>
<proteinExistence type="predicted"/>
<comment type="caution">
    <text evidence="1">The sequence shown here is derived from an EMBL/GenBank/DDBJ whole genome shotgun (WGS) entry which is preliminary data.</text>
</comment>
<organism evidence="1 2">
    <name type="scientific">Aquimarina mytili</name>
    <dbReference type="NCBI Taxonomy" id="874423"/>
    <lineage>
        <taxon>Bacteria</taxon>
        <taxon>Pseudomonadati</taxon>
        <taxon>Bacteroidota</taxon>
        <taxon>Flavobacteriia</taxon>
        <taxon>Flavobacteriales</taxon>
        <taxon>Flavobacteriaceae</taxon>
        <taxon>Aquimarina</taxon>
    </lineage>
</organism>